<name>A0A1X6P5M2_PORUM</name>
<reference evidence="2 3" key="1">
    <citation type="submission" date="2017-03" db="EMBL/GenBank/DDBJ databases">
        <title>WGS assembly of Porphyra umbilicalis.</title>
        <authorList>
            <person name="Brawley S.H."/>
            <person name="Blouin N.A."/>
            <person name="Ficko-Blean E."/>
            <person name="Wheeler G.L."/>
            <person name="Lohr M."/>
            <person name="Goodson H.V."/>
            <person name="Jenkins J.W."/>
            <person name="Blaby-Haas C.E."/>
            <person name="Helliwell K.E."/>
            <person name="Chan C."/>
            <person name="Marriage T."/>
            <person name="Bhattacharya D."/>
            <person name="Klein A.S."/>
            <person name="Badis Y."/>
            <person name="Brodie J."/>
            <person name="Cao Y."/>
            <person name="Collen J."/>
            <person name="Dittami S.M."/>
            <person name="Gachon C.M."/>
            <person name="Green B.R."/>
            <person name="Karpowicz S."/>
            <person name="Kim J.W."/>
            <person name="Kudahl U."/>
            <person name="Lin S."/>
            <person name="Michel G."/>
            <person name="Mittag M."/>
            <person name="Olson B.J."/>
            <person name="Pangilinan J."/>
            <person name="Peng Y."/>
            <person name="Qiu H."/>
            <person name="Shu S."/>
            <person name="Singer J.T."/>
            <person name="Smith A.G."/>
            <person name="Sprecher B.N."/>
            <person name="Wagner V."/>
            <person name="Wang W."/>
            <person name="Wang Z.-Y."/>
            <person name="Yan J."/>
            <person name="Yarish C."/>
            <person name="Zoeuner-Riek S."/>
            <person name="Zhuang Y."/>
            <person name="Zou Y."/>
            <person name="Lindquist E.A."/>
            <person name="Grimwood J."/>
            <person name="Barry K."/>
            <person name="Rokhsar D.S."/>
            <person name="Schmutz J."/>
            <person name="Stiller J.W."/>
            <person name="Grossman A.R."/>
            <person name="Prochnik S.E."/>
        </authorList>
    </citation>
    <scope>NUCLEOTIDE SEQUENCE [LARGE SCALE GENOMIC DNA]</scope>
    <source>
        <strain evidence="2">4086291</strain>
    </source>
</reference>
<dbReference type="AlphaFoldDB" id="A0A1X6P5M2"/>
<sequence length="401" mass="41263">MREMLLPAGSSDHQAWVAAGYAARAVSAAMSTLTVDSGGGGAQACTAAGNVGAAGRPGAGNSGVAGSTEDAVDWADGIHVRGAIREVDFIDLTVDSEHPAPPAGTGAGKQPPQLPSAPLGERGRGHLNLRPLPGRPRGLARGDTRPRTQKRGADKSAATDSLRGCAGGGSPAAAAVGRGGRRTDAGPTAGTSSATGPANAAKEVPGGAAAPSSRGAPATSTAVTGVPSQTTTAAATAAAVAAPTSRTPTRRTLPSRSAAAAGQWTQRDRQLLRGFVLAGCWGLWSFVRTAFSAPRTDREIRAQAVVMCVADRLMALARSRARVVKPNRQRGVPNWWHPSEVGVLLRMLLHEDGWGNWAPLATRFGDSRSELALWSKSIHLARLMPDVNALRVERIGARRAR</sequence>
<dbReference type="EMBL" id="KV918876">
    <property type="protein sequence ID" value="OSX76199.1"/>
    <property type="molecule type" value="Genomic_DNA"/>
</dbReference>
<dbReference type="Proteomes" id="UP000218209">
    <property type="component" value="Unassembled WGS sequence"/>
</dbReference>
<accession>A0A1X6P5M2</accession>
<gene>
    <name evidence="2" type="ORF">BU14_0203s0010</name>
</gene>
<feature type="compositionally biased region" description="Low complexity" evidence="1">
    <location>
        <begin position="126"/>
        <end position="139"/>
    </location>
</feature>
<keyword evidence="3" id="KW-1185">Reference proteome</keyword>
<feature type="region of interest" description="Disordered" evidence="1">
    <location>
        <begin position="95"/>
        <end position="264"/>
    </location>
</feature>
<evidence type="ECO:0000313" key="3">
    <source>
        <dbReference type="Proteomes" id="UP000218209"/>
    </source>
</evidence>
<evidence type="ECO:0000256" key="1">
    <source>
        <dbReference type="SAM" id="MobiDB-lite"/>
    </source>
</evidence>
<feature type="compositionally biased region" description="Low complexity" evidence="1">
    <location>
        <begin position="205"/>
        <end position="258"/>
    </location>
</feature>
<organism evidence="2 3">
    <name type="scientific">Porphyra umbilicalis</name>
    <name type="common">Purple laver</name>
    <name type="synonym">Red alga</name>
    <dbReference type="NCBI Taxonomy" id="2786"/>
    <lineage>
        <taxon>Eukaryota</taxon>
        <taxon>Rhodophyta</taxon>
        <taxon>Bangiophyceae</taxon>
        <taxon>Bangiales</taxon>
        <taxon>Bangiaceae</taxon>
        <taxon>Porphyra</taxon>
    </lineage>
</organism>
<feature type="compositionally biased region" description="Basic and acidic residues" evidence="1">
    <location>
        <begin position="140"/>
        <end position="154"/>
    </location>
</feature>
<evidence type="ECO:0000313" key="2">
    <source>
        <dbReference type="EMBL" id="OSX76199.1"/>
    </source>
</evidence>
<proteinExistence type="predicted"/>
<protein>
    <submittedName>
        <fullName evidence="2">Uncharacterized protein</fullName>
    </submittedName>
</protein>